<evidence type="ECO:0008006" key="4">
    <source>
        <dbReference type="Google" id="ProtNLM"/>
    </source>
</evidence>
<sequence>MSRPLFSRERLAKARTFAFYAAVLGLLLFCRWVSQPVNGDDGPSFGWAIIVMIGVGWLLSQDRCERVLGRLNAPARGEWRTTRTARLRLLLPFPCMIVFLIWAGQTGWVLWKLADLPRLVGLAAVTLLLSALTIRNILQIWRSRIELRVSEEGVFAQAWRRTVPWEDIAFALQPSRGRDLRLMLTEEAFTRAGQRHGMLTLDLTPAGLYAQEALEALLVTRPNLRIELWASNGFVLPIHGATDVADVSKVGASG</sequence>
<proteinExistence type="predicted"/>
<feature type="transmembrane region" description="Helical" evidence="1">
    <location>
        <begin position="89"/>
        <end position="111"/>
    </location>
</feature>
<evidence type="ECO:0000313" key="3">
    <source>
        <dbReference type="Proteomes" id="UP000215616"/>
    </source>
</evidence>
<reference evidence="2 3" key="1">
    <citation type="submission" date="2017-03" db="EMBL/GenBank/DDBJ databases">
        <title>Lifting the veil on microbial sulfur biogeochemistry in mining wastewaters.</title>
        <authorList>
            <person name="Kantor R.S."/>
            <person name="Colenbrander Nelson T."/>
            <person name="Marshall S."/>
            <person name="Bennett D."/>
            <person name="Apte S."/>
            <person name="Camacho D."/>
            <person name="Thomas B.C."/>
            <person name="Warren L.A."/>
            <person name="Banfield J.F."/>
        </authorList>
    </citation>
    <scope>NUCLEOTIDE SEQUENCE [LARGE SCALE GENOMIC DNA]</scope>
    <source>
        <strain evidence="2">32-67-7</strain>
    </source>
</reference>
<keyword evidence="1" id="KW-0472">Membrane</keyword>
<name>A0A258D392_CAUVI</name>
<comment type="caution">
    <text evidence="2">The sequence shown here is derived from an EMBL/GenBank/DDBJ whole genome shotgun (WGS) entry which is preliminary data.</text>
</comment>
<feature type="transmembrane region" description="Helical" evidence="1">
    <location>
        <begin position="44"/>
        <end position="60"/>
    </location>
</feature>
<feature type="transmembrane region" description="Helical" evidence="1">
    <location>
        <begin position="117"/>
        <end position="138"/>
    </location>
</feature>
<evidence type="ECO:0000256" key="1">
    <source>
        <dbReference type="SAM" id="Phobius"/>
    </source>
</evidence>
<keyword evidence="1" id="KW-0812">Transmembrane</keyword>
<evidence type="ECO:0000313" key="2">
    <source>
        <dbReference type="EMBL" id="OYX01802.1"/>
    </source>
</evidence>
<feature type="transmembrane region" description="Helical" evidence="1">
    <location>
        <begin position="12"/>
        <end position="32"/>
    </location>
</feature>
<accession>A0A258D392</accession>
<keyword evidence="1" id="KW-1133">Transmembrane helix</keyword>
<dbReference type="EMBL" id="NCDQ01000222">
    <property type="protein sequence ID" value="OYX01802.1"/>
    <property type="molecule type" value="Genomic_DNA"/>
</dbReference>
<protein>
    <recommendedName>
        <fullName evidence="4">PH domain-containing protein</fullName>
    </recommendedName>
</protein>
<dbReference type="AlphaFoldDB" id="A0A258D392"/>
<organism evidence="2 3">
    <name type="scientific">Caulobacter vibrioides</name>
    <name type="common">Caulobacter crescentus</name>
    <dbReference type="NCBI Taxonomy" id="155892"/>
    <lineage>
        <taxon>Bacteria</taxon>
        <taxon>Pseudomonadati</taxon>
        <taxon>Pseudomonadota</taxon>
        <taxon>Alphaproteobacteria</taxon>
        <taxon>Caulobacterales</taxon>
        <taxon>Caulobacteraceae</taxon>
        <taxon>Caulobacter</taxon>
    </lineage>
</organism>
<dbReference type="Proteomes" id="UP000215616">
    <property type="component" value="Unassembled WGS sequence"/>
</dbReference>
<gene>
    <name evidence="2" type="ORF">B7Z12_13395</name>
</gene>